<feature type="region of interest" description="Disordered" evidence="2">
    <location>
        <begin position="1506"/>
        <end position="1564"/>
    </location>
</feature>
<dbReference type="CDD" id="cd00064">
    <property type="entry name" value="FU"/>
    <property type="match status" value="1"/>
</dbReference>
<proteinExistence type="predicted"/>
<evidence type="ECO:0000313" key="4">
    <source>
        <dbReference type="EMBL" id="CDW78728.1"/>
    </source>
</evidence>
<feature type="transmembrane region" description="Helical" evidence="3">
    <location>
        <begin position="985"/>
        <end position="1006"/>
    </location>
</feature>
<feature type="transmembrane region" description="Helical" evidence="3">
    <location>
        <begin position="1046"/>
        <end position="1068"/>
    </location>
</feature>
<evidence type="ECO:0000313" key="5">
    <source>
        <dbReference type="Proteomes" id="UP000039865"/>
    </source>
</evidence>
<dbReference type="EMBL" id="CCKQ01007370">
    <property type="protein sequence ID" value="CDW78728.1"/>
    <property type="molecule type" value="Genomic_DNA"/>
</dbReference>
<keyword evidence="3" id="KW-1133">Transmembrane helix</keyword>
<feature type="region of interest" description="Disordered" evidence="2">
    <location>
        <begin position="1278"/>
        <end position="1304"/>
    </location>
</feature>
<gene>
    <name evidence="4" type="primary">Contig9910.g10603</name>
    <name evidence="4" type="ORF">STYLEM_7712</name>
</gene>
<keyword evidence="5" id="KW-1185">Reference proteome</keyword>
<dbReference type="OrthoDB" id="2412841at2759"/>
<evidence type="ECO:0000256" key="3">
    <source>
        <dbReference type="SAM" id="Phobius"/>
    </source>
</evidence>
<accession>A0A078ACZ5</accession>
<organism evidence="4 5">
    <name type="scientific">Stylonychia lemnae</name>
    <name type="common">Ciliate</name>
    <dbReference type="NCBI Taxonomy" id="5949"/>
    <lineage>
        <taxon>Eukaryota</taxon>
        <taxon>Sar</taxon>
        <taxon>Alveolata</taxon>
        <taxon>Ciliophora</taxon>
        <taxon>Intramacronucleata</taxon>
        <taxon>Spirotrichea</taxon>
        <taxon>Stichotrichia</taxon>
        <taxon>Sporadotrichida</taxon>
        <taxon>Oxytrichidae</taxon>
        <taxon>Stylonychinae</taxon>
        <taxon>Stylonychia</taxon>
    </lineage>
</organism>
<dbReference type="InParanoid" id="A0A078ACZ5"/>
<keyword evidence="1" id="KW-0175">Coiled coil</keyword>
<sequence length="1920" mass="213978">MYSHNHDIYQTYIQLWNYQHCNFPPICIFCNYFNDLRSINIQISNIKNPLSGKTVNTIELQTLTGSTVLDTTTSASITFTSLTLASSSGSLSAATPIAGSYSSLTIQVTTGTVVPMTGKIVINFPKWEDSTLGKSSPGTMLDQVVSCSGGGSILSASPTCAATIGSSQDKIVVTNPFANLANDLSAGNTISITINNVRNPPTLKPYSTYEIQTTDASLNPIETCSGLKLTLTTVGTLPVDTIVRIINNQIVNSLGTYMFIVTTTNPIPVGGWIRVILPSEVTASSTPSFTSLVPALASSPTLTMTGTQIDIKNSVQNYINEGQAFSFTLANIQNPVSSKATSSFQIYTFDESNFGIDKQITGLTVSASSLGYVVGTRSCQLYGLTATYTCWAESSTNTITISNFLKASVAKLTTITFSIGNLLVRNPPTTKIAPAYKITTLVSSSSVDTDNSVTYTPTETLITNFRIIPNSNTTNQEDVVYYFYMSVPGYLLQNSYFTITLPSDVTIFNTNNLVRNCGKRGLIGFKNSTSLDCTVSGQKITIKKGFVSSASDDPATLVFSLPHLRNPRSLAQTGYFTVSFYDSSDKYPTFIIANGSSVQMDKISTVKGVTIIRGSKTNGALTTYNISFSFGNQVQNSDSIFITSNQESGPFFSSQTKCLGISSNFQTTNQDLKCTLINSTSLKFTPILKSSRILQTNGQTSLSTSFTVQVANLQNPLSSKPSSSLMISQYSSNNQLVEAVYFGITVVNNQSSELQPSQFTIQPQNYQVGIQTSYIFTFDPNNYVQNMQLFIIFPTEIKMPSQDNATTCTALFGVSSDFSCFYNATNRTLRLVGAFPYETEPKKIQFSVSQITNPTQIIKTSSFLVYTMTSDFYMIDFKNTSLYIDFACSLPCRTCIPTDIKGCSTCFNPLTGNASLTSKPYINNEQCIEQCPISTFADNNDYTCISCYSKLCTSCKGSKALQCTSCVEEATLINGNCVKYNDIPYFMPFFMFSCLWIIVVFIVLLACHDAKTQFIPSAIVGCSIFEWLLMFVEVAVFNYYGFILNALIVAGAIGLNFIINFGFFISYLKVLIKNEQVKENKNSHKFTHIIIMIFSVFASSRIFKLLYSNFADKNSLNNQKMFDSLRIKRVYQVINYLSLLPTSILLINSIYNLSLSAGLDLKFTMLLCIERILLSLTVTVLLILEFLPCFQKRLTKVQRFLDQKLKPYYPQEKYNELGNTSMITMIDADPDKSSDKIIQTFDHIDRISAIRHLLNNLKHVKPQQLENKLQQLLDEEEQKQLSLKQRRKSDPAPFSKDHPKSHHFNINQMQNSTLKNNMTSEIGLLDLSENDQGQEDDAERKIMSYPLTPTREKKYIINDQSEQFIQQLQFNAQQLRLDRSITTPFNVDTFRQNMEQEIQMRDQEIHMSKDLSKQTLEDEMLQIEKEKAQLAKLNEELKQQRLELEKERAEIEKMRLEGSKSARGSRSDKDKLEGIEYEDLMAKSVKGEKKRIKLANTDLFAVRETENEDGINSKKRATSIDSNSQRITQRSRNNKLVNKDRSQKSINSERNHGSHSHRCHGHSQATIVSVNKLRTKGLGSRSSSIADFNSPSKIQGKISTNSLLNNQKKSNAAISQTKKVGTKIYYSDKSESSVDDLMDETPTTYNLANGRLDGKSIGFRFGRNVLLQGQSPEKLDVFVEQQRMNGQMSDRSNSNKKIAKIKKKKFRNDPDSEDLDKNSNINDSSLFNLEGSQNLIEDYSTQSYNNIRGQRRNLINLQPNSSYIGVNDQTDPNINSMVTMGENSNYFIDRNQSLQNQANTITGLLYGNQRIEQNRATSTLSNKSNAGVVNFSQSKGQQRERIKALEVAYLTKLVPMKSPQRGSTTNLLNASNMSGVNTTTNGQAQRMSIAARTTNLTPDITSKITGMQIIHPPQINNFQQ</sequence>
<dbReference type="SUPFAM" id="SSF57184">
    <property type="entry name" value="Growth factor receptor domain"/>
    <property type="match status" value="1"/>
</dbReference>
<dbReference type="InterPro" id="IPR006212">
    <property type="entry name" value="Furin_repeat"/>
</dbReference>
<feature type="coiled-coil region" evidence="1">
    <location>
        <begin position="1413"/>
        <end position="1459"/>
    </location>
</feature>
<keyword evidence="3" id="KW-0812">Transmembrane</keyword>
<keyword evidence="3" id="KW-0472">Membrane</keyword>
<dbReference type="InterPro" id="IPR009030">
    <property type="entry name" value="Growth_fac_rcpt_cys_sf"/>
</dbReference>
<feature type="compositionally biased region" description="Basic residues" evidence="2">
    <location>
        <begin position="1697"/>
        <end position="1706"/>
    </location>
</feature>
<evidence type="ECO:0008006" key="6">
    <source>
        <dbReference type="Google" id="ProtNLM"/>
    </source>
</evidence>
<protein>
    <recommendedName>
        <fullName evidence="6">Transmembrane protein</fullName>
    </recommendedName>
</protein>
<feature type="transmembrane region" description="Helical" evidence="3">
    <location>
        <begin position="1130"/>
        <end position="1151"/>
    </location>
</feature>
<reference evidence="4 5" key="1">
    <citation type="submission" date="2014-06" db="EMBL/GenBank/DDBJ databases">
        <authorList>
            <person name="Swart Estienne"/>
        </authorList>
    </citation>
    <scope>NUCLEOTIDE SEQUENCE [LARGE SCALE GENOMIC DNA]</scope>
    <source>
        <strain evidence="4 5">130c</strain>
    </source>
</reference>
<dbReference type="Proteomes" id="UP000039865">
    <property type="component" value="Unassembled WGS sequence"/>
</dbReference>
<feature type="region of interest" description="Disordered" evidence="2">
    <location>
        <begin position="1685"/>
        <end position="1719"/>
    </location>
</feature>
<feature type="transmembrane region" description="Helical" evidence="3">
    <location>
        <begin position="1018"/>
        <end position="1040"/>
    </location>
</feature>
<dbReference type="Gene3D" id="2.10.220.10">
    <property type="entry name" value="Hormone Receptor, Insulin-like Growth Factor Receptor 1, Chain A, domain 2"/>
    <property type="match status" value="1"/>
</dbReference>
<feature type="compositionally biased region" description="Basic and acidic residues" evidence="2">
    <location>
        <begin position="1537"/>
        <end position="1552"/>
    </location>
</feature>
<feature type="transmembrane region" description="Helical" evidence="3">
    <location>
        <begin position="1089"/>
        <end position="1110"/>
    </location>
</feature>
<evidence type="ECO:0000256" key="1">
    <source>
        <dbReference type="SAM" id="Coils"/>
    </source>
</evidence>
<evidence type="ECO:0000256" key="2">
    <source>
        <dbReference type="SAM" id="MobiDB-lite"/>
    </source>
</evidence>
<feature type="compositionally biased region" description="Polar residues" evidence="2">
    <location>
        <begin position="1519"/>
        <end position="1536"/>
    </location>
</feature>
<name>A0A078ACZ5_STYLE</name>
<feature type="transmembrane region" description="Helical" evidence="3">
    <location>
        <begin position="1163"/>
        <end position="1184"/>
    </location>
</feature>